<feature type="region of interest" description="Disordered" evidence="1">
    <location>
        <begin position="1"/>
        <end position="24"/>
    </location>
</feature>
<protein>
    <submittedName>
        <fullName evidence="2">Uncharacterized protein</fullName>
    </submittedName>
</protein>
<keyword evidence="3" id="KW-1185">Reference proteome</keyword>
<evidence type="ECO:0000256" key="1">
    <source>
        <dbReference type="SAM" id="MobiDB-lite"/>
    </source>
</evidence>
<accession>A0A9D4NGU3</accession>
<sequence>STATCSKCSSTKSMQPGLDTNGDFGEDHQFFQAVLAAKGNAEDDNAEDDYDKDDDADDIDEIHDIKSLQDKLCVETRGLPIEIYLDILKIVPEQTMTNQAPLSLMNRLKKPIELSVSQSYFDYVNEAQDHKSQ</sequence>
<dbReference type="EMBL" id="JAIWYP010000001">
    <property type="protein sequence ID" value="KAH3896268.1"/>
    <property type="molecule type" value="Genomic_DNA"/>
</dbReference>
<comment type="caution">
    <text evidence="2">The sequence shown here is derived from an EMBL/GenBank/DDBJ whole genome shotgun (WGS) entry which is preliminary data.</text>
</comment>
<feature type="compositionally biased region" description="Low complexity" evidence="1">
    <location>
        <begin position="1"/>
        <end position="13"/>
    </location>
</feature>
<organism evidence="2 3">
    <name type="scientific">Dreissena polymorpha</name>
    <name type="common">Zebra mussel</name>
    <name type="synonym">Mytilus polymorpha</name>
    <dbReference type="NCBI Taxonomy" id="45954"/>
    <lineage>
        <taxon>Eukaryota</taxon>
        <taxon>Metazoa</taxon>
        <taxon>Spiralia</taxon>
        <taxon>Lophotrochozoa</taxon>
        <taxon>Mollusca</taxon>
        <taxon>Bivalvia</taxon>
        <taxon>Autobranchia</taxon>
        <taxon>Heteroconchia</taxon>
        <taxon>Euheterodonta</taxon>
        <taxon>Imparidentia</taxon>
        <taxon>Neoheterodontei</taxon>
        <taxon>Myida</taxon>
        <taxon>Dreissenoidea</taxon>
        <taxon>Dreissenidae</taxon>
        <taxon>Dreissena</taxon>
    </lineage>
</organism>
<gene>
    <name evidence="2" type="ORF">DPMN_020443</name>
</gene>
<evidence type="ECO:0000313" key="3">
    <source>
        <dbReference type="Proteomes" id="UP000828390"/>
    </source>
</evidence>
<reference evidence="2" key="1">
    <citation type="journal article" date="2019" name="bioRxiv">
        <title>The Genome of the Zebra Mussel, Dreissena polymorpha: A Resource for Invasive Species Research.</title>
        <authorList>
            <person name="McCartney M.A."/>
            <person name="Auch B."/>
            <person name="Kono T."/>
            <person name="Mallez S."/>
            <person name="Zhang Y."/>
            <person name="Obille A."/>
            <person name="Becker A."/>
            <person name="Abrahante J.E."/>
            <person name="Garbe J."/>
            <person name="Badalamenti J.P."/>
            <person name="Herman A."/>
            <person name="Mangelson H."/>
            <person name="Liachko I."/>
            <person name="Sullivan S."/>
            <person name="Sone E.D."/>
            <person name="Koren S."/>
            <person name="Silverstein K.A.T."/>
            <person name="Beckman K.B."/>
            <person name="Gohl D.M."/>
        </authorList>
    </citation>
    <scope>NUCLEOTIDE SEQUENCE</scope>
    <source>
        <strain evidence="2">Duluth1</strain>
        <tissue evidence="2">Whole animal</tissue>
    </source>
</reference>
<dbReference type="AlphaFoldDB" id="A0A9D4NGU3"/>
<feature type="non-terminal residue" evidence="2">
    <location>
        <position position="1"/>
    </location>
</feature>
<dbReference type="Proteomes" id="UP000828390">
    <property type="component" value="Unassembled WGS sequence"/>
</dbReference>
<proteinExistence type="predicted"/>
<name>A0A9D4NGU3_DREPO</name>
<reference evidence="2" key="2">
    <citation type="submission" date="2020-11" db="EMBL/GenBank/DDBJ databases">
        <authorList>
            <person name="McCartney M.A."/>
            <person name="Auch B."/>
            <person name="Kono T."/>
            <person name="Mallez S."/>
            <person name="Becker A."/>
            <person name="Gohl D.M."/>
            <person name="Silverstein K.A.T."/>
            <person name="Koren S."/>
            <person name="Bechman K.B."/>
            <person name="Herman A."/>
            <person name="Abrahante J.E."/>
            <person name="Garbe J."/>
        </authorList>
    </citation>
    <scope>NUCLEOTIDE SEQUENCE</scope>
    <source>
        <strain evidence="2">Duluth1</strain>
        <tissue evidence="2">Whole animal</tissue>
    </source>
</reference>
<evidence type="ECO:0000313" key="2">
    <source>
        <dbReference type="EMBL" id="KAH3896268.1"/>
    </source>
</evidence>